<gene>
    <name evidence="3" type="ORF">HPB52_020389</name>
</gene>
<feature type="compositionally biased region" description="Low complexity" evidence="1">
    <location>
        <begin position="28"/>
        <end position="49"/>
    </location>
</feature>
<proteinExistence type="predicted"/>
<feature type="compositionally biased region" description="Pro residues" evidence="1">
    <location>
        <begin position="9"/>
        <end position="20"/>
    </location>
</feature>
<dbReference type="GO" id="GO:0003824">
    <property type="term" value="F:catalytic activity"/>
    <property type="evidence" value="ECO:0007669"/>
    <property type="project" value="InterPro"/>
</dbReference>
<accession>A0A9D4SV19</accession>
<dbReference type="SUPFAM" id="SSF56219">
    <property type="entry name" value="DNase I-like"/>
    <property type="match status" value="1"/>
</dbReference>
<evidence type="ECO:0000313" key="4">
    <source>
        <dbReference type="Proteomes" id="UP000821837"/>
    </source>
</evidence>
<evidence type="ECO:0000313" key="3">
    <source>
        <dbReference type="EMBL" id="KAH7948313.1"/>
    </source>
</evidence>
<dbReference type="AlphaFoldDB" id="A0A9D4SV19"/>
<dbReference type="InterPro" id="IPR005135">
    <property type="entry name" value="Endo/exonuclease/phosphatase"/>
</dbReference>
<sequence length="801" mass="87521">MIPARGAAPPGPHPTKPPELQPGTTPHQAQQMQAAAASTGALSGAGLQLPTATGQNYTPSSANNSLPPGQGPPIETISCLDVNLPVGQDDDFSDMSESSATVTYMDATALSSDGSEKHIDAPPVKRCRGSKRSLMLPNSVPAENTPKPNLTIIFKPRNAEQVITRFNPLALKTAFEETAPDGVLQVRPNERLNLLAVDTRNADASERLLKISSIAGVLVQAYEPRPSNCGVGVIKGVPVDLDQADILAALLQRAPVRSVRRLGTSENVRIVFVTESAPEYVILGYTRYRVYKYIEAPRQCTKCQRFGHVAGACRLQVRCSRCGGNHDRSACGNEEPQCPNCRKKHESTSTHCPILRKEKRIHNYKVENNVGYQMAKDAVRQKQKPRGGGQAMMPPVDKEMPSNPPRIDDINEFPSLPTCPSAPTPHTRGAQERSSGLSKESRAPTSWRGSRECGARQDHGNIYSLLSALVDAVRSFLTPMSSPVANLRCRLSDFRQFVYKHRFPVIAISESRVRTGIRLSGYTITVSSTGMDTSRVLLAVRNDLTFNVHHISADASNEYAAVTVKWDTLAFTVIAAYIPPRVTFDVDRLQDIIDGTPGPHILTGDFNAHHPAWGGRKTSVRGRRLFDIAHRNNLAILNDGQPTFFKNDRCSALDVTMISAHLMSTATWFADIESHGSDHVPTYISLGSPKQYTQRRVYRTTYPLLSRRLMRRDADVAPRGIASGDIYAGLLPRFVARVAAAGSRGRNDEMGVYVVFSPSLSGAADERDPVQLSDAARGLAHASRRRGIHSRWLLGAIFRGS</sequence>
<comment type="caution">
    <text evidence="3">The sequence shown here is derived from an EMBL/GenBank/DDBJ whole genome shotgun (WGS) entry which is preliminary data.</text>
</comment>
<reference evidence="3" key="1">
    <citation type="journal article" date="2020" name="Cell">
        <title>Large-Scale Comparative Analyses of Tick Genomes Elucidate Their Genetic Diversity and Vector Capacities.</title>
        <authorList>
            <consortium name="Tick Genome and Microbiome Consortium (TIGMIC)"/>
            <person name="Jia N."/>
            <person name="Wang J."/>
            <person name="Shi W."/>
            <person name="Du L."/>
            <person name="Sun Y."/>
            <person name="Zhan W."/>
            <person name="Jiang J.F."/>
            <person name="Wang Q."/>
            <person name="Zhang B."/>
            <person name="Ji P."/>
            <person name="Bell-Sakyi L."/>
            <person name="Cui X.M."/>
            <person name="Yuan T.T."/>
            <person name="Jiang B.G."/>
            <person name="Yang W.F."/>
            <person name="Lam T.T."/>
            <person name="Chang Q.C."/>
            <person name="Ding S.J."/>
            <person name="Wang X.J."/>
            <person name="Zhu J.G."/>
            <person name="Ruan X.D."/>
            <person name="Zhao L."/>
            <person name="Wei J.T."/>
            <person name="Ye R.Z."/>
            <person name="Que T.C."/>
            <person name="Du C.H."/>
            <person name="Zhou Y.H."/>
            <person name="Cheng J.X."/>
            <person name="Dai P.F."/>
            <person name="Guo W.B."/>
            <person name="Han X.H."/>
            <person name="Huang E.J."/>
            <person name="Li L.F."/>
            <person name="Wei W."/>
            <person name="Gao Y.C."/>
            <person name="Liu J.Z."/>
            <person name="Shao H.Z."/>
            <person name="Wang X."/>
            <person name="Wang C.C."/>
            <person name="Yang T.C."/>
            <person name="Huo Q.B."/>
            <person name="Li W."/>
            <person name="Chen H.Y."/>
            <person name="Chen S.E."/>
            <person name="Zhou L.G."/>
            <person name="Ni X.B."/>
            <person name="Tian J.H."/>
            <person name="Sheng Y."/>
            <person name="Liu T."/>
            <person name="Pan Y.S."/>
            <person name="Xia L.Y."/>
            <person name="Li J."/>
            <person name="Zhao F."/>
            <person name="Cao W.C."/>
        </authorList>
    </citation>
    <scope>NUCLEOTIDE SEQUENCE</scope>
    <source>
        <strain evidence="3">Rsan-2018</strain>
    </source>
</reference>
<evidence type="ECO:0000256" key="1">
    <source>
        <dbReference type="SAM" id="MobiDB-lite"/>
    </source>
</evidence>
<evidence type="ECO:0000259" key="2">
    <source>
        <dbReference type="Pfam" id="PF14529"/>
    </source>
</evidence>
<dbReference type="VEuPathDB" id="VectorBase:RSAN_032561"/>
<feature type="region of interest" description="Disordered" evidence="1">
    <location>
        <begin position="377"/>
        <end position="453"/>
    </location>
</feature>
<dbReference type="EMBL" id="JABSTV010001252">
    <property type="protein sequence ID" value="KAH7948313.1"/>
    <property type="molecule type" value="Genomic_DNA"/>
</dbReference>
<keyword evidence="4" id="KW-1185">Reference proteome</keyword>
<dbReference type="Proteomes" id="UP000821837">
    <property type="component" value="Chromosome 6"/>
</dbReference>
<dbReference type="VEuPathDB" id="VectorBase:RSAN_055863"/>
<reference evidence="3" key="2">
    <citation type="submission" date="2021-09" db="EMBL/GenBank/DDBJ databases">
        <authorList>
            <person name="Jia N."/>
            <person name="Wang J."/>
            <person name="Shi W."/>
            <person name="Du L."/>
            <person name="Sun Y."/>
            <person name="Zhan W."/>
            <person name="Jiang J."/>
            <person name="Wang Q."/>
            <person name="Zhang B."/>
            <person name="Ji P."/>
            <person name="Sakyi L.B."/>
            <person name="Cui X."/>
            <person name="Yuan T."/>
            <person name="Jiang B."/>
            <person name="Yang W."/>
            <person name="Lam T.T.-Y."/>
            <person name="Chang Q."/>
            <person name="Ding S."/>
            <person name="Wang X."/>
            <person name="Zhu J."/>
            <person name="Ruan X."/>
            <person name="Zhao L."/>
            <person name="Wei J."/>
            <person name="Que T."/>
            <person name="Du C."/>
            <person name="Cheng J."/>
            <person name="Dai P."/>
            <person name="Han X."/>
            <person name="Huang E."/>
            <person name="Gao Y."/>
            <person name="Liu J."/>
            <person name="Shao H."/>
            <person name="Ye R."/>
            <person name="Li L."/>
            <person name="Wei W."/>
            <person name="Wang X."/>
            <person name="Wang C."/>
            <person name="Huo Q."/>
            <person name="Li W."/>
            <person name="Guo W."/>
            <person name="Chen H."/>
            <person name="Chen S."/>
            <person name="Zhou L."/>
            <person name="Zhou L."/>
            <person name="Ni X."/>
            <person name="Tian J."/>
            <person name="Zhou Y."/>
            <person name="Sheng Y."/>
            <person name="Liu T."/>
            <person name="Pan Y."/>
            <person name="Xia L."/>
            <person name="Li J."/>
            <person name="Zhao F."/>
            <person name="Cao W."/>
        </authorList>
    </citation>
    <scope>NUCLEOTIDE SEQUENCE</scope>
    <source>
        <strain evidence="3">Rsan-2018</strain>
        <tissue evidence="3">Larvae</tissue>
    </source>
</reference>
<organism evidence="3 4">
    <name type="scientific">Rhipicephalus sanguineus</name>
    <name type="common">Brown dog tick</name>
    <name type="synonym">Ixodes sanguineus</name>
    <dbReference type="NCBI Taxonomy" id="34632"/>
    <lineage>
        <taxon>Eukaryota</taxon>
        <taxon>Metazoa</taxon>
        <taxon>Ecdysozoa</taxon>
        <taxon>Arthropoda</taxon>
        <taxon>Chelicerata</taxon>
        <taxon>Arachnida</taxon>
        <taxon>Acari</taxon>
        <taxon>Parasitiformes</taxon>
        <taxon>Ixodida</taxon>
        <taxon>Ixodoidea</taxon>
        <taxon>Ixodidae</taxon>
        <taxon>Rhipicephalinae</taxon>
        <taxon>Rhipicephalus</taxon>
        <taxon>Rhipicephalus</taxon>
    </lineage>
</organism>
<feature type="compositionally biased region" description="Polar residues" evidence="1">
    <location>
        <begin position="50"/>
        <end position="67"/>
    </location>
</feature>
<dbReference type="PANTHER" id="PTHR33273:SF4">
    <property type="entry name" value="ENDONUCLEASE_EXONUCLEASE_PHOSPHATASE DOMAIN-CONTAINING PROTEIN"/>
    <property type="match status" value="1"/>
</dbReference>
<feature type="region of interest" description="Disordered" evidence="1">
    <location>
        <begin position="1"/>
        <end position="74"/>
    </location>
</feature>
<dbReference type="Gene3D" id="3.60.10.10">
    <property type="entry name" value="Endonuclease/exonuclease/phosphatase"/>
    <property type="match status" value="1"/>
</dbReference>
<feature type="domain" description="Endonuclease/exonuclease/phosphatase" evidence="2">
    <location>
        <begin position="572"/>
        <end position="682"/>
    </location>
</feature>
<protein>
    <recommendedName>
        <fullName evidence="2">Endonuclease/exonuclease/phosphatase domain-containing protein</fullName>
    </recommendedName>
</protein>
<dbReference type="PANTHER" id="PTHR33273">
    <property type="entry name" value="DOMAIN-CONTAINING PROTEIN, PUTATIVE-RELATED"/>
    <property type="match status" value="1"/>
</dbReference>
<name>A0A9D4SV19_RHISA</name>
<feature type="compositionally biased region" description="Polar residues" evidence="1">
    <location>
        <begin position="432"/>
        <end position="448"/>
    </location>
</feature>
<dbReference type="Pfam" id="PF14529">
    <property type="entry name" value="Exo_endo_phos_2"/>
    <property type="match status" value="1"/>
</dbReference>
<dbReference type="InterPro" id="IPR036691">
    <property type="entry name" value="Endo/exonu/phosph_ase_sf"/>
</dbReference>